<evidence type="ECO:0000313" key="1">
    <source>
        <dbReference type="EMBL" id="GER42315.1"/>
    </source>
</evidence>
<keyword evidence="1" id="KW-0347">Helicase</keyword>
<accession>A0A5A7QAL5</accession>
<name>A0A5A7QAL5_STRAF</name>
<keyword evidence="1" id="KW-0547">Nucleotide-binding</keyword>
<reference evidence="2" key="1">
    <citation type="journal article" date="2019" name="Curr. Biol.">
        <title>Genome Sequence of Striga asiatica Provides Insight into the Evolution of Plant Parasitism.</title>
        <authorList>
            <person name="Yoshida S."/>
            <person name="Kim S."/>
            <person name="Wafula E.K."/>
            <person name="Tanskanen J."/>
            <person name="Kim Y.M."/>
            <person name="Honaas L."/>
            <person name="Yang Z."/>
            <person name="Spallek T."/>
            <person name="Conn C.E."/>
            <person name="Ichihashi Y."/>
            <person name="Cheong K."/>
            <person name="Cui S."/>
            <person name="Der J.P."/>
            <person name="Gundlach H."/>
            <person name="Jiao Y."/>
            <person name="Hori C."/>
            <person name="Ishida J.K."/>
            <person name="Kasahara H."/>
            <person name="Kiba T."/>
            <person name="Kim M.S."/>
            <person name="Koo N."/>
            <person name="Laohavisit A."/>
            <person name="Lee Y.H."/>
            <person name="Lumba S."/>
            <person name="McCourt P."/>
            <person name="Mortimer J.C."/>
            <person name="Mutuku J.M."/>
            <person name="Nomura T."/>
            <person name="Sasaki-Sekimoto Y."/>
            <person name="Seto Y."/>
            <person name="Wang Y."/>
            <person name="Wakatake T."/>
            <person name="Sakakibara H."/>
            <person name="Demura T."/>
            <person name="Yamaguchi S."/>
            <person name="Yoneyama K."/>
            <person name="Manabe R.I."/>
            <person name="Nelson D.C."/>
            <person name="Schulman A.H."/>
            <person name="Timko M.P."/>
            <person name="dePamphilis C.W."/>
            <person name="Choi D."/>
            <person name="Shirasu K."/>
        </authorList>
    </citation>
    <scope>NUCLEOTIDE SEQUENCE [LARGE SCALE GENOMIC DNA]</scope>
    <source>
        <strain evidence="2">cv. UVA1</strain>
    </source>
</reference>
<dbReference type="AlphaFoldDB" id="A0A5A7QAL5"/>
<protein>
    <submittedName>
        <fullName evidence="1">ATP-dependent RNA helicase ded1</fullName>
    </submittedName>
</protein>
<proteinExistence type="predicted"/>
<sequence>MVEPKFLLGPPQQALELGSGQVRDGHNVPGPVLAHIDREMAPWHVRRQPTVAAAVASVVAHALKRKMEVFFKNHNDEYLAVVERIANESNGSRTFESSSIYNLYLSS</sequence>
<dbReference type="Proteomes" id="UP000325081">
    <property type="component" value="Unassembled WGS sequence"/>
</dbReference>
<dbReference type="GO" id="GO:0004386">
    <property type="term" value="F:helicase activity"/>
    <property type="evidence" value="ECO:0007669"/>
    <property type="project" value="UniProtKB-KW"/>
</dbReference>
<gene>
    <name evidence="1" type="ORF">STAS_19098</name>
</gene>
<organism evidence="1 2">
    <name type="scientific">Striga asiatica</name>
    <name type="common">Asiatic witchweed</name>
    <name type="synonym">Buchnera asiatica</name>
    <dbReference type="NCBI Taxonomy" id="4170"/>
    <lineage>
        <taxon>Eukaryota</taxon>
        <taxon>Viridiplantae</taxon>
        <taxon>Streptophyta</taxon>
        <taxon>Embryophyta</taxon>
        <taxon>Tracheophyta</taxon>
        <taxon>Spermatophyta</taxon>
        <taxon>Magnoliopsida</taxon>
        <taxon>eudicotyledons</taxon>
        <taxon>Gunneridae</taxon>
        <taxon>Pentapetalae</taxon>
        <taxon>asterids</taxon>
        <taxon>lamiids</taxon>
        <taxon>Lamiales</taxon>
        <taxon>Orobanchaceae</taxon>
        <taxon>Buchnereae</taxon>
        <taxon>Striga</taxon>
    </lineage>
</organism>
<evidence type="ECO:0000313" key="2">
    <source>
        <dbReference type="Proteomes" id="UP000325081"/>
    </source>
</evidence>
<comment type="caution">
    <text evidence="1">The sequence shown here is derived from an EMBL/GenBank/DDBJ whole genome shotgun (WGS) entry which is preliminary data.</text>
</comment>
<dbReference type="EMBL" id="BKCP01006294">
    <property type="protein sequence ID" value="GER42315.1"/>
    <property type="molecule type" value="Genomic_DNA"/>
</dbReference>
<keyword evidence="2" id="KW-1185">Reference proteome</keyword>
<keyword evidence="1" id="KW-0067">ATP-binding</keyword>
<keyword evidence="1" id="KW-0378">Hydrolase</keyword>